<reference evidence="1" key="1">
    <citation type="submission" date="2020-10" db="EMBL/GenBank/DDBJ databases">
        <authorList>
            <person name="Gilroy R."/>
        </authorList>
    </citation>
    <scope>NUCLEOTIDE SEQUENCE</scope>
    <source>
        <strain evidence="1">ChiGjej1B1-22543</strain>
    </source>
</reference>
<gene>
    <name evidence="1" type="ORF">IAC52_03500</name>
</gene>
<dbReference type="Proteomes" id="UP000824070">
    <property type="component" value="Unassembled WGS sequence"/>
</dbReference>
<protein>
    <recommendedName>
        <fullName evidence="3">Sel1 repeat protein</fullName>
    </recommendedName>
</protein>
<evidence type="ECO:0008006" key="3">
    <source>
        <dbReference type="Google" id="ProtNLM"/>
    </source>
</evidence>
<sequence length="319" mass="35064">MPSKTQTLEEIVDGFGAQQARSLFLRLAKRASESEYGEEFRSVAKAVEGEAGKLTDLELAEALLYFGRALSADPSGEEAFRDGVASIAYAYRLTEGMADREHQKEQSRIHAISALHLGFLSLFEQDGGELVFGASPYANMAVRYSLPPNLKRGLAYLEDARGDRGLANDANALLGLYYMHRGDGKGIAKDDLKRAVYHFMLLKAPSRKREGASCCRYLPFFSSSLAMEAKRLIDFGCLKPGFALLSHSLDLEKGLKDSQRNPYIPYNLALCCLYGVGTPIDRVKANEYKGMVESLASSLPLAEKLLLSLARADFSLPRA</sequence>
<comment type="caution">
    <text evidence="1">The sequence shown here is derived from an EMBL/GenBank/DDBJ whole genome shotgun (WGS) entry which is preliminary data.</text>
</comment>
<evidence type="ECO:0000313" key="2">
    <source>
        <dbReference type="Proteomes" id="UP000824070"/>
    </source>
</evidence>
<name>A0A9D1LNY2_9FIRM</name>
<reference evidence="1" key="2">
    <citation type="journal article" date="2021" name="PeerJ">
        <title>Extensive microbial diversity within the chicken gut microbiome revealed by metagenomics and culture.</title>
        <authorList>
            <person name="Gilroy R."/>
            <person name="Ravi A."/>
            <person name="Getino M."/>
            <person name="Pursley I."/>
            <person name="Horton D.L."/>
            <person name="Alikhan N.F."/>
            <person name="Baker D."/>
            <person name="Gharbi K."/>
            <person name="Hall N."/>
            <person name="Watson M."/>
            <person name="Adriaenssens E.M."/>
            <person name="Foster-Nyarko E."/>
            <person name="Jarju S."/>
            <person name="Secka A."/>
            <person name="Antonio M."/>
            <person name="Oren A."/>
            <person name="Chaudhuri R.R."/>
            <person name="La Ragione R."/>
            <person name="Hildebrand F."/>
            <person name="Pallen M.J."/>
        </authorList>
    </citation>
    <scope>NUCLEOTIDE SEQUENCE</scope>
    <source>
        <strain evidence="1">ChiGjej1B1-22543</strain>
    </source>
</reference>
<accession>A0A9D1LNY2</accession>
<evidence type="ECO:0000313" key="1">
    <source>
        <dbReference type="EMBL" id="HIU45346.1"/>
    </source>
</evidence>
<dbReference type="AlphaFoldDB" id="A0A9D1LNY2"/>
<organism evidence="1 2">
    <name type="scientific">Candidatus Alloenteromonas pullicola</name>
    <dbReference type="NCBI Taxonomy" id="2840784"/>
    <lineage>
        <taxon>Bacteria</taxon>
        <taxon>Bacillati</taxon>
        <taxon>Bacillota</taxon>
        <taxon>Bacillota incertae sedis</taxon>
        <taxon>Candidatus Alloenteromonas</taxon>
    </lineage>
</organism>
<proteinExistence type="predicted"/>
<dbReference type="EMBL" id="DVMV01000024">
    <property type="protein sequence ID" value="HIU45346.1"/>
    <property type="molecule type" value="Genomic_DNA"/>
</dbReference>